<dbReference type="EMBL" id="FR872582">
    <property type="protein sequence ID" value="CCB88551.1"/>
    <property type="molecule type" value="Genomic_DNA"/>
</dbReference>
<dbReference type="PANTHER" id="PTHR10683">
    <property type="entry name" value="TRANSALDOLASE"/>
    <property type="match status" value="1"/>
</dbReference>
<dbReference type="Proteomes" id="UP000000496">
    <property type="component" value="Chromosome gsn.131"/>
</dbReference>
<dbReference type="Gene3D" id="3.20.20.70">
    <property type="entry name" value="Aldolase class I"/>
    <property type="match status" value="1"/>
</dbReference>
<dbReference type="InterPro" id="IPR001585">
    <property type="entry name" value="TAL/FSA"/>
</dbReference>
<dbReference type="GO" id="GO:0005975">
    <property type="term" value="P:carbohydrate metabolic process"/>
    <property type="evidence" value="ECO:0007669"/>
    <property type="project" value="InterPro"/>
</dbReference>
<dbReference type="InterPro" id="IPR013785">
    <property type="entry name" value="Aldolase_TIM"/>
</dbReference>
<dbReference type="STRING" id="331113.SNE_A06740"/>
<evidence type="ECO:0000256" key="1">
    <source>
        <dbReference type="ARBA" id="ARBA00023270"/>
    </source>
</evidence>
<dbReference type="RefSeq" id="WP_013943018.1">
    <property type="nucleotide sequence ID" value="NC_015713.1"/>
</dbReference>
<gene>
    <name evidence="2" type="primary">tal-A</name>
    <name evidence="2" type="ordered locus">SNE_A06740</name>
</gene>
<protein>
    <submittedName>
        <fullName evidence="2">Putative transaldolase</fullName>
        <ecNumber evidence="2">2.2.1.2</ecNumber>
    </submittedName>
</protein>
<sequence>MEIWLDGVDPDLTKWGSKLGILHGVTTNPSIIADSGKSLEAALSLILKSHHGPTAVQVISTKAEDIVEQAETLRDHSERIIVKIPVTQQGLKAMHSLSHLQLPIMATGILTPFQLLLACHAGATFLAPYYSHIEKTGASPESTIDTMLHIIETYGFEAELIAVSFSSLDEVMKCLELGTHAVSLKPALFTELIGDHPLTSSYMEKFTKAVKEGPPSRLLTI</sequence>
<reference evidence="2 3" key="1">
    <citation type="journal article" date="2011" name="Mol. Biol. Evol.">
        <title>Unity in variety--the pan-genome of the Chlamydiae.</title>
        <authorList>
            <person name="Collingro A."/>
            <person name="Tischler P."/>
            <person name="Weinmaier T."/>
            <person name="Penz T."/>
            <person name="Heinz E."/>
            <person name="Brunham R.C."/>
            <person name="Read T.D."/>
            <person name="Bavoil P.M."/>
            <person name="Sachse K."/>
            <person name="Kahane S."/>
            <person name="Friedman M.G."/>
            <person name="Rattei T."/>
            <person name="Myers G.S."/>
            <person name="Horn M."/>
        </authorList>
    </citation>
    <scope>NUCLEOTIDE SEQUENCE [LARGE SCALE GENOMIC DNA]</scope>
    <source>
        <strain evidence="3">ATCC VR-1471 / Z</strain>
    </source>
</reference>
<dbReference type="PROSITE" id="PS01054">
    <property type="entry name" value="TRANSALDOLASE_1"/>
    <property type="match status" value="1"/>
</dbReference>
<dbReference type="AlphaFoldDB" id="F8L736"/>
<name>F8L736_SIMNZ</name>
<dbReference type="InterPro" id="IPR018225">
    <property type="entry name" value="Transaldolase_AS"/>
</dbReference>
<dbReference type="PROSITE" id="PS00958">
    <property type="entry name" value="TRANSALDOLASE_2"/>
    <property type="match status" value="1"/>
</dbReference>
<dbReference type="PANTHER" id="PTHR10683:SF28">
    <property type="entry name" value="TRANSALDOLASE C"/>
    <property type="match status" value="1"/>
</dbReference>
<dbReference type="Pfam" id="PF00923">
    <property type="entry name" value="TAL_FSA"/>
    <property type="match status" value="1"/>
</dbReference>
<keyword evidence="2" id="KW-0808">Transferase</keyword>
<dbReference type="eggNOG" id="COG0176">
    <property type="taxonomic scope" value="Bacteria"/>
</dbReference>
<dbReference type="HOGENOM" id="CLU_079764_2_0_0"/>
<keyword evidence="1" id="KW-0704">Schiff base</keyword>
<keyword evidence="3" id="KW-1185">Reference proteome</keyword>
<dbReference type="OrthoDB" id="9807051at2"/>
<organism evidence="2 3">
    <name type="scientific">Simkania negevensis (strain ATCC VR-1471 / DSM 27360 / Z)</name>
    <dbReference type="NCBI Taxonomy" id="331113"/>
    <lineage>
        <taxon>Bacteria</taxon>
        <taxon>Pseudomonadati</taxon>
        <taxon>Chlamydiota</taxon>
        <taxon>Chlamydiia</taxon>
        <taxon>Parachlamydiales</taxon>
        <taxon>Simkaniaceae</taxon>
        <taxon>Simkania</taxon>
    </lineage>
</organism>
<evidence type="ECO:0000313" key="2">
    <source>
        <dbReference type="EMBL" id="CCB88551.1"/>
    </source>
</evidence>
<dbReference type="KEGG" id="sng:SNE_A06740"/>
<dbReference type="SUPFAM" id="SSF51569">
    <property type="entry name" value="Aldolase"/>
    <property type="match status" value="1"/>
</dbReference>
<proteinExistence type="predicted"/>
<dbReference type="EC" id="2.2.1.2" evidence="2"/>
<accession>F8L736</accession>
<dbReference type="GO" id="GO:0004801">
    <property type="term" value="F:transaldolase activity"/>
    <property type="evidence" value="ECO:0007669"/>
    <property type="project" value="UniProtKB-EC"/>
</dbReference>
<evidence type="ECO:0000313" key="3">
    <source>
        <dbReference type="Proteomes" id="UP000000496"/>
    </source>
</evidence>